<dbReference type="KEGG" id="sari:H5J25_07510"/>
<reference evidence="2" key="1">
    <citation type="submission" date="2020-09" db="EMBL/GenBank/DDBJ databases">
        <title>Sphingomonas sp., a new species isolated from pork steak.</title>
        <authorList>
            <person name="Heidler von Heilborn D."/>
        </authorList>
    </citation>
    <scope>NUCLEOTIDE SEQUENCE [LARGE SCALE GENOMIC DNA]</scope>
</reference>
<organism evidence="1 2">
    <name type="scientific">Sphingomonas aliaeris</name>
    <dbReference type="NCBI Taxonomy" id="2759526"/>
    <lineage>
        <taxon>Bacteria</taxon>
        <taxon>Pseudomonadati</taxon>
        <taxon>Pseudomonadota</taxon>
        <taxon>Alphaproteobacteria</taxon>
        <taxon>Sphingomonadales</taxon>
        <taxon>Sphingomonadaceae</taxon>
        <taxon>Sphingomonas</taxon>
    </lineage>
</organism>
<sequence>MRDTDDHQERDKRAFRYVAAVCGRVASDQPVAALDPADPAAIFAMVRRHRISTRAIAVLGIALRDRDPVLSERLTVRARDRGFAALGRTDRMVTISQRLAAANIRHLGVKGPVLAQQIYGDVGARDSKDLDLLVDPAAIGDAAAILGSIGFIETGTETGRGDTEADNKHRTFFGHGVEVEMHTRLLDVEALLPLSFEAVWARRETVMLGAVAVPALSMADTFLYLCAHGAQHLWFRLKWLEDIARIVTLPAYPEIAPQAIARARETGAEGIFISAIDLVDHVFGIAGTVPIADRRAGHGIVRLSLKALVAPAEHASAPPIGSILQKVPVQFTMARSWRYRRDLIKLLVLAPRTFDANGLPPGLGWLRLPLRPFMLLRDRLRRERS</sequence>
<name>A0A974S5A3_9SPHN</name>
<proteinExistence type="predicted"/>
<dbReference type="EMBL" id="CP061035">
    <property type="protein sequence ID" value="QQV78477.1"/>
    <property type="molecule type" value="Genomic_DNA"/>
</dbReference>
<accession>A0A974S5A3</accession>
<dbReference type="Proteomes" id="UP000595894">
    <property type="component" value="Chromosome"/>
</dbReference>
<keyword evidence="2" id="KW-1185">Reference proteome</keyword>
<dbReference type="RefSeq" id="WP_202095401.1">
    <property type="nucleotide sequence ID" value="NZ_CP061035.1"/>
</dbReference>
<evidence type="ECO:0000313" key="1">
    <source>
        <dbReference type="EMBL" id="QQV78477.1"/>
    </source>
</evidence>
<protein>
    <submittedName>
        <fullName evidence="1">Nucleotidyltransferase family protein</fullName>
    </submittedName>
</protein>
<evidence type="ECO:0000313" key="2">
    <source>
        <dbReference type="Proteomes" id="UP000595894"/>
    </source>
</evidence>
<dbReference type="AlphaFoldDB" id="A0A974S5A3"/>
<dbReference type="InterPro" id="IPR039498">
    <property type="entry name" value="NTP_transf_5"/>
</dbReference>
<dbReference type="Pfam" id="PF14907">
    <property type="entry name" value="NTP_transf_5"/>
    <property type="match status" value="1"/>
</dbReference>
<gene>
    <name evidence="1" type="ORF">H5J25_07510</name>
</gene>